<evidence type="ECO:0000256" key="1">
    <source>
        <dbReference type="SAM" id="MobiDB-lite"/>
    </source>
</evidence>
<dbReference type="Proteomes" id="UP000663843">
    <property type="component" value="Unassembled WGS sequence"/>
</dbReference>
<keyword evidence="6" id="KW-1185">Reference proteome</keyword>
<dbReference type="Pfam" id="PF20152">
    <property type="entry name" value="DUF6534"/>
    <property type="match status" value="1"/>
</dbReference>
<evidence type="ECO:0000259" key="3">
    <source>
        <dbReference type="Pfam" id="PF20152"/>
    </source>
</evidence>
<feature type="transmembrane region" description="Helical" evidence="2">
    <location>
        <begin position="206"/>
        <end position="230"/>
    </location>
</feature>
<dbReference type="Proteomes" id="UP000044841">
    <property type="component" value="Unassembled WGS sequence"/>
</dbReference>
<feature type="domain" description="DUF6534" evidence="3">
    <location>
        <begin position="173"/>
        <end position="258"/>
    </location>
</feature>
<dbReference type="EMBL" id="CYGV01001644">
    <property type="protein sequence ID" value="CUA76213.1"/>
    <property type="molecule type" value="Genomic_DNA"/>
</dbReference>
<evidence type="ECO:0000313" key="5">
    <source>
        <dbReference type="EMBL" id="CUA76213.1"/>
    </source>
</evidence>
<evidence type="ECO:0000313" key="4">
    <source>
        <dbReference type="EMBL" id="CAE6481134.1"/>
    </source>
</evidence>
<dbReference type="PANTHER" id="PTHR40465:SF1">
    <property type="entry name" value="DUF6534 DOMAIN-CONTAINING PROTEIN"/>
    <property type="match status" value="1"/>
</dbReference>
<gene>
    <name evidence="4" type="ORF">RDB_LOCUS118459</name>
    <name evidence="5" type="ORF">RSOLAG22IIIB_12137</name>
</gene>
<name>A0A0K6GC67_9AGAM</name>
<feature type="region of interest" description="Disordered" evidence="1">
    <location>
        <begin position="333"/>
        <end position="355"/>
    </location>
</feature>
<reference evidence="4" key="2">
    <citation type="submission" date="2021-01" db="EMBL/GenBank/DDBJ databases">
        <authorList>
            <person name="Kaushik A."/>
        </authorList>
    </citation>
    <scope>NUCLEOTIDE SEQUENCE</scope>
    <source>
        <strain evidence="4">AG2-2IIIB</strain>
    </source>
</reference>
<evidence type="ECO:0000313" key="6">
    <source>
        <dbReference type="Proteomes" id="UP000044841"/>
    </source>
</evidence>
<keyword evidence="2" id="KW-1133">Transmembrane helix</keyword>
<feature type="transmembrane region" description="Helical" evidence="2">
    <location>
        <begin position="130"/>
        <end position="154"/>
    </location>
</feature>
<proteinExistence type="predicted"/>
<keyword evidence="2" id="KW-0812">Transmembrane</keyword>
<reference evidence="5 6" key="1">
    <citation type="submission" date="2015-07" db="EMBL/GenBank/DDBJ databases">
        <authorList>
            <person name="Noorani M."/>
        </authorList>
    </citation>
    <scope>NUCLEOTIDE SEQUENCE [LARGE SCALE GENOMIC DNA]</scope>
    <source>
        <strain evidence="5">BBA 69670</strain>
    </source>
</reference>
<feature type="transmembrane region" description="Helical" evidence="2">
    <location>
        <begin position="44"/>
        <end position="65"/>
    </location>
</feature>
<keyword evidence="2" id="KW-0472">Membrane</keyword>
<sequence>MDFDSSLGATYVGVTVAACLYGISTLHVYTYLNRQRQDSAIKRFTIVVLWFADTIKLVCATHIGYRLLITEYLNNPAALFYSTWSINLEILLTTLIIFVVQVFTSHYVWKSTNRINVRWASPGVVRHMGIMAALFSFLQLAFGIALSSLAWVYWDIRVIDQHWWISTVWLGSAAFSNIIITYLLSALLVSTFTLGQNTIDVTSGLIRFIVHTGHLTSILTITNLLAFSFMGHYTRIAVNVPLGTLNLITLLVVLNARPQEPSDGALEERECGVTRNTDCLQMDTGRTSPEVFPRKPSLKVPPKAHKKARSIKVFVQKDVHVISIPRVAVSYSHSMTKHQDDPDGSESTRNLGCFGETPNLPYKPIRI</sequence>
<evidence type="ECO:0000256" key="2">
    <source>
        <dbReference type="SAM" id="Phobius"/>
    </source>
</evidence>
<protein>
    <recommendedName>
        <fullName evidence="3">DUF6534 domain-containing protein</fullName>
    </recommendedName>
</protein>
<feature type="transmembrane region" description="Helical" evidence="2">
    <location>
        <begin position="12"/>
        <end position="32"/>
    </location>
</feature>
<accession>A0A0K6GC67</accession>
<dbReference type="InterPro" id="IPR045339">
    <property type="entry name" value="DUF6534"/>
</dbReference>
<feature type="transmembrane region" description="Helical" evidence="2">
    <location>
        <begin position="174"/>
        <end position="194"/>
    </location>
</feature>
<feature type="transmembrane region" description="Helical" evidence="2">
    <location>
        <begin position="236"/>
        <end position="254"/>
    </location>
</feature>
<feature type="transmembrane region" description="Helical" evidence="2">
    <location>
        <begin position="85"/>
        <end position="109"/>
    </location>
</feature>
<dbReference type="AlphaFoldDB" id="A0A0K6GC67"/>
<organism evidence="5 6">
    <name type="scientific">Rhizoctonia solani</name>
    <dbReference type="NCBI Taxonomy" id="456999"/>
    <lineage>
        <taxon>Eukaryota</taxon>
        <taxon>Fungi</taxon>
        <taxon>Dikarya</taxon>
        <taxon>Basidiomycota</taxon>
        <taxon>Agaricomycotina</taxon>
        <taxon>Agaricomycetes</taxon>
        <taxon>Cantharellales</taxon>
        <taxon>Ceratobasidiaceae</taxon>
        <taxon>Rhizoctonia</taxon>
    </lineage>
</organism>
<feature type="region of interest" description="Disordered" evidence="1">
    <location>
        <begin position="282"/>
        <end position="301"/>
    </location>
</feature>
<dbReference type="PANTHER" id="PTHR40465">
    <property type="entry name" value="CHROMOSOME 1, WHOLE GENOME SHOTGUN SEQUENCE"/>
    <property type="match status" value="1"/>
</dbReference>
<dbReference type="EMBL" id="CAJMWT010003925">
    <property type="protein sequence ID" value="CAE6481134.1"/>
    <property type="molecule type" value="Genomic_DNA"/>
</dbReference>